<keyword evidence="1" id="KW-1133">Transmembrane helix</keyword>
<feature type="domain" description="DUF305" evidence="2">
    <location>
        <begin position="84"/>
        <end position="176"/>
    </location>
</feature>
<dbReference type="AlphaFoldDB" id="A0A1U9Z9P4"/>
<keyword evidence="4" id="KW-1185">Reference proteome</keyword>
<feature type="transmembrane region" description="Helical" evidence="1">
    <location>
        <begin position="31"/>
        <end position="49"/>
    </location>
</feature>
<dbReference type="Gene3D" id="1.20.1260.10">
    <property type="match status" value="1"/>
</dbReference>
<dbReference type="RefSeq" id="WP_018065826.1">
    <property type="nucleotide sequence ID" value="NZ_AQWH01000016.1"/>
</dbReference>
<dbReference type="Pfam" id="PF03713">
    <property type="entry name" value="DUF305"/>
    <property type="match status" value="1"/>
</dbReference>
<accession>A0A1U9Z9P4</accession>
<dbReference type="EMBL" id="CP020332">
    <property type="protein sequence ID" value="AQZ54302.1"/>
    <property type="molecule type" value="Genomic_DNA"/>
</dbReference>
<dbReference type="Proteomes" id="UP000191135">
    <property type="component" value="Plasmid pMM259"/>
</dbReference>
<evidence type="ECO:0000256" key="1">
    <source>
        <dbReference type="SAM" id="Phobius"/>
    </source>
</evidence>
<organism evidence="3 4">
    <name type="scientific">Martelella mediterranea DSM 17316</name>
    <dbReference type="NCBI Taxonomy" id="1122214"/>
    <lineage>
        <taxon>Bacteria</taxon>
        <taxon>Pseudomonadati</taxon>
        <taxon>Pseudomonadota</taxon>
        <taxon>Alphaproteobacteria</taxon>
        <taxon>Hyphomicrobiales</taxon>
        <taxon>Aurantimonadaceae</taxon>
        <taxon>Martelella</taxon>
    </lineage>
</organism>
<evidence type="ECO:0000313" key="4">
    <source>
        <dbReference type="Proteomes" id="UP000191135"/>
    </source>
</evidence>
<name>A0A1U9Z9P4_9HYPH</name>
<keyword evidence="3" id="KW-0614">Plasmid</keyword>
<protein>
    <recommendedName>
        <fullName evidence="2">DUF305 domain-containing protein</fullName>
    </recommendedName>
</protein>
<keyword evidence="1" id="KW-0472">Membrane</keyword>
<reference evidence="3 4" key="1">
    <citation type="submission" date="2017-03" db="EMBL/GenBank/DDBJ databases">
        <title>Foreign affairs: Plasmid Transfer between Roseobacters and Rhizobia.</title>
        <authorList>
            <person name="Bartling P."/>
            <person name="Bunk B."/>
            <person name="Overmann J."/>
            <person name="Brinkmann H."/>
            <person name="Petersen J."/>
        </authorList>
    </citation>
    <scope>NUCLEOTIDE SEQUENCE [LARGE SCALE GENOMIC DNA]</scope>
    <source>
        <strain evidence="3 4">MACL11</strain>
        <plasmid evidence="4">Plasmid pmm259</plasmid>
    </source>
</reference>
<sequence length="285" mass="30094">MIATSTVVMFILMYLNTYLWAHVFWSETRAYMAVLMGATMAFIMLGFMLSMYSSKAINAAIFAGAVLAFAASLWLVRSQVTVGDTSFMRAMIPHHSIAIMTSSRANIEDVRVRKLADEIVYAQDKEIAEMRYLVDEIEASGVVSGSQEAPAGDVMNLEQALSTANIAVLDPGFMTEADIARLFPDGPICTFAYTSDSPAVLAIGSVGDGMAGLLKLSGDLVRLDVSSDGDIATGAAPRADGLAMHVSAPGGGALNAGGTMQEADLTLELDAGLTAGFRGFYRCAA</sequence>
<feature type="transmembrane region" description="Helical" evidence="1">
    <location>
        <begin position="7"/>
        <end position="25"/>
    </location>
</feature>
<dbReference type="KEGG" id="mmed:Mame_05010"/>
<evidence type="ECO:0000259" key="2">
    <source>
        <dbReference type="Pfam" id="PF03713"/>
    </source>
</evidence>
<keyword evidence="1" id="KW-0812">Transmembrane</keyword>
<gene>
    <name evidence="3" type="ORF">Mame_05010</name>
</gene>
<geneLocation type="plasmid" evidence="4">
    <name>pmm259</name>
</geneLocation>
<dbReference type="InterPro" id="IPR005183">
    <property type="entry name" value="DUF305_CopM-like"/>
</dbReference>
<evidence type="ECO:0000313" key="3">
    <source>
        <dbReference type="EMBL" id="AQZ54302.1"/>
    </source>
</evidence>
<dbReference type="InterPro" id="IPR012347">
    <property type="entry name" value="Ferritin-like"/>
</dbReference>
<proteinExistence type="predicted"/>
<feature type="transmembrane region" description="Helical" evidence="1">
    <location>
        <begin position="56"/>
        <end position="76"/>
    </location>
</feature>
<dbReference type="eggNOG" id="COG3544">
    <property type="taxonomic scope" value="Bacteria"/>
</dbReference>